<evidence type="ECO:0000313" key="1">
    <source>
        <dbReference type="EMBL" id="MEQ3362899.1"/>
    </source>
</evidence>
<reference evidence="1 2" key="1">
    <citation type="submission" date="2024-04" db="EMBL/GenBank/DDBJ databases">
        <title>Human intestinal bacterial collection.</title>
        <authorList>
            <person name="Pauvert C."/>
            <person name="Hitch T.C.A."/>
            <person name="Clavel T."/>
        </authorList>
    </citation>
    <scope>NUCLEOTIDE SEQUENCE [LARGE SCALE GENOMIC DNA]</scope>
    <source>
        <strain evidence="1 2">CLA-KB-H42</strain>
    </source>
</reference>
<sequence length="271" mass="31636">MREGYYSIVNGYKAPFLDIDATEKVGDDRYKAETKFSDLYSLFLFDRDLRELTFHYLLRVEALVRTVCSYTFSEAHREPDAYLDQSNYASEDEYKRFGLKGYRYNLAKLHGELFRKANGNSREFVEHYRQNHDNVPLWVLANDLTFGNVEHFFNLMKPSEQIAVCKRIVDATGHTGGKQGFFEASEMRIGLDAIVKFRNICAHDERLYCAKVGKRRGTDYVHLLAYLRRYLTDDEMSAMIISVNALVEKYSWESEMISHLLDKMGFAKINK</sequence>
<comment type="caution">
    <text evidence="1">The sequence shown here is derived from an EMBL/GenBank/DDBJ whole genome shotgun (WGS) entry which is preliminary data.</text>
</comment>
<proteinExistence type="predicted"/>
<dbReference type="Proteomes" id="UP001487305">
    <property type="component" value="Unassembled WGS sequence"/>
</dbReference>
<evidence type="ECO:0000313" key="2">
    <source>
        <dbReference type="Proteomes" id="UP001487305"/>
    </source>
</evidence>
<keyword evidence="2" id="KW-1185">Reference proteome</keyword>
<organism evidence="1 2">
    <name type="scientific">Raoultibacter massiliensis</name>
    <dbReference type="NCBI Taxonomy" id="1852371"/>
    <lineage>
        <taxon>Bacteria</taxon>
        <taxon>Bacillati</taxon>
        <taxon>Actinomycetota</taxon>
        <taxon>Coriobacteriia</taxon>
        <taxon>Eggerthellales</taxon>
        <taxon>Eggerthellaceae</taxon>
        <taxon>Raoultibacter</taxon>
    </lineage>
</organism>
<dbReference type="InterPro" id="IPR011664">
    <property type="entry name" value="Abi_system_AbiD/AbiF-like"/>
</dbReference>
<name>A0ABV1JCU2_9ACTN</name>
<accession>A0ABV1JCU2</accession>
<protein>
    <submittedName>
        <fullName evidence="1">Abi family protein</fullName>
    </submittedName>
</protein>
<dbReference type="RefSeq" id="WP_102375138.1">
    <property type="nucleotide sequence ID" value="NZ_JBBNOP010000005.1"/>
</dbReference>
<gene>
    <name evidence="1" type="ORF">AAA083_07910</name>
</gene>
<dbReference type="Pfam" id="PF07751">
    <property type="entry name" value="Abi_2"/>
    <property type="match status" value="1"/>
</dbReference>
<dbReference type="EMBL" id="JBBNOP010000005">
    <property type="protein sequence ID" value="MEQ3362899.1"/>
    <property type="molecule type" value="Genomic_DNA"/>
</dbReference>